<dbReference type="EMBL" id="APBN01000003">
    <property type="protein sequence ID" value="EMT52993.1"/>
    <property type="molecule type" value="Genomic_DNA"/>
</dbReference>
<name>M8DHJ8_9BACL</name>
<gene>
    <name evidence="2" type="ORF">I532_09447</name>
</gene>
<organism evidence="2 3">
    <name type="scientific">Brevibacillus borstelensis AK1</name>
    <dbReference type="NCBI Taxonomy" id="1300222"/>
    <lineage>
        <taxon>Bacteria</taxon>
        <taxon>Bacillati</taxon>
        <taxon>Bacillota</taxon>
        <taxon>Bacilli</taxon>
        <taxon>Bacillales</taxon>
        <taxon>Paenibacillaceae</taxon>
        <taxon>Brevibacillus</taxon>
    </lineage>
</organism>
<proteinExistence type="predicted"/>
<dbReference type="InterPro" id="IPR016181">
    <property type="entry name" value="Acyl_CoA_acyltransferase"/>
</dbReference>
<dbReference type="InterPro" id="IPR000182">
    <property type="entry name" value="GNAT_dom"/>
</dbReference>
<keyword evidence="3" id="KW-1185">Reference proteome</keyword>
<sequence length="420" mass="47999">MPVEEIRVLKPSEAEGFVRIVGMAYPRQEMQAPDMKERWINRIRESMQEDPGVSFVGCFRDNRMVGVMKWFDFHMNVHGKRLLTGGIGTVAVDLLHKKEKIAKSMLLHFLRAYRDRGVSLVSLYPFRVDFYKQMGFGAGTKMNEYRVSPLDLPAGSKQDVIALSKEDRADILGSYNRYAPKTHGMIEKTARELDAFLDRPEHIAFGCRKDGQLSGYLVLQFKQVSQENASIHDLHVKEFICETPEAMRGLLAFLRSQADQVRRCIFYTQEEDFHFLLADPGNGSDRLIPFYYHESHASGVGLMYRMIDVAGYFRQMADHRMGRESCTLTFHIRDSFLPDNEKGYTICFRDGLPGLLPETPAQADAEVSLDISDFSSLVMGAVRFHSLYQYGLAHLSRPEYVEVIDRLFAVPCKPRCTTGF</sequence>
<dbReference type="Gene3D" id="3.40.630.30">
    <property type="match status" value="2"/>
</dbReference>
<dbReference type="AlphaFoldDB" id="M8DHJ8"/>
<protein>
    <recommendedName>
        <fullName evidence="1">N-acetyltransferase domain-containing protein</fullName>
    </recommendedName>
</protein>
<dbReference type="PANTHER" id="PTHR37817:SF1">
    <property type="entry name" value="N-ACETYLTRANSFERASE EIS"/>
    <property type="match status" value="1"/>
</dbReference>
<dbReference type="SUPFAM" id="SSF55729">
    <property type="entry name" value="Acyl-CoA N-acyltransferases (Nat)"/>
    <property type="match status" value="1"/>
</dbReference>
<dbReference type="Pfam" id="PF17668">
    <property type="entry name" value="Acetyltransf_17"/>
    <property type="match status" value="1"/>
</dbReference>
<dbReference type="Gene3D" id="3.30.1050.10">
    <property type="entry name" value="SCP2 sterol-binding domain"/>
    <property type="match status" value="1"/>
</dbReference>
<dbReference type="STRING" id="1300222.I532_09447"/>
<dbReference type="InterPro" id="IPR051554">
    <property type="entry name" value="Acetyltransferase_Eis"/>
</dbReference>
<evidence type="ECO:0000259" key="1">
    <source>
        <dbReference type="PROSITE" id="PS51186"/>
    </source>
</evidence>
<dbReference type="Pfam" id="PF13527">
    <property type="entry name" value="Acetyltransf_9"/>
    <property type="match status" value="1"/>
</dbReference>
<dbReference type="GO" id="GO:0034069">
    <property type="term" value="F:aminoglycoside N-acetyltransferase activity"/>
    <property type="evidence" value="ECO:0007669"/>
    <property type="project" value="TreeGrafter"/>
</dbReference>
<dbReference type="Pfam" id="PF13530">
    <property type="entry name" value="SCP2_2"/>
    <property type="match status" value="1"/>
</dbReference>
<comment type="caution">
    <text evidence="2">The sequence shown here is derived from an EMBL/GenBank/DDBJ whole genome shotgun (WGS) entry which is preliminary data.</text>
</comment>
<dbReference type="SUPFAM" id="SSF55718">
    <property type="entry name" value="SCP-like"/>
    <property type="match status" value="1"/>
</dbReference>
<feature type="domain" description="N-acetyltransferase" evidence="1">
    <location>
        <begin position="4"/>
        <end position="155"/>
    </location>
</feature>
<reference evidence="2 3" key="1">
    <citation type="submission" date="2013-03" db="EMBL/GenBank/DDBJ databases">
        <title>Assembly of a new bacterial strain Brevibacillus borstelensis AK1.</title>
        <authorList>
            <person name="Rajan I."/>
            <person name="PoliReddy D."/>
            <person name="Sugumar T."/>
            <person name="Rathinam K."/>
            <person name="Alqarawi S."/>
            <person name="Khalil A.B."/>
            <person name="Sivakumar N."/>
        </authorList>
    </citation>
    <scope>NUCLEOTIDE SEQUENCE [LARGE SCALE GENOMIC DNA]</scope>
    <source>
        <strain evidence="2 3">AK1</strain>
    </source>
</reference>
<evidence type="ECO:0000313" key="3">
    <source>
        <dbReference type="Proteomes" id="UP000012081"/>
    </source>
</evidence>
<dbReference type="PATRIC" id="fig|1300222.3.peg.1949"/>
<accession>M8DHJ8</accession>
<dbReference type="Proteomes" id="UP000012081">
    <property type="component" value="Unassembled WGS sequence"/>
</dbReference>
<dbReference type="PANTHER" id="PTHR37817">
    <property type="entry name" value="N-ACETYLTRANSFERASE EIS"/>
    <property type="match status" value="1"/>
</dbReference>
<dbReference type="InterPro" id="IPR036527">
    <property type="entry name" value="SCP2_sterol-bd_dom_sf"/>
</dbReference>
<dbReference type="InterPro" id="IPR025559">
    <property type="entry name" value="Eis_dom"/>
</dbReference>
<evidence type="ECO:0000313" key="2">
    <source>
        <dbReference type="EMBL" id="EMT52993.1"/>
    </source>
</evidence>
<dbReference type="GO" id="GO:0030649">
    <property type="term" value="P:aminoglycoside antibiotic catabolic process"/>
    <property type="evidence" value="ECO:0007669"/>
    <property type="project" value="TreeGrafter"/>
</dbReference>
<dbReference type="InterPro" id="IPR041380">
    <property type="entry name" value="Acetyltransf_17"/>
</dbReference>
<dbReference type="PROSITE" id="PS51186">
    <property type="entry name" value="GNAT"/>
    <property type="match status" value="1"/>
</dbReference>